<organism evidence="1 2">
    <name type="scientific">Lasiosphaeria ovina</name>
    <dbReference type="NCBI Taxonomy" id="92902"/>
    <lineage>
        <taxon>Eukaryota</taxon>
        <taxon>Fungi</taxon>
        <taxon>Dikarya</taxon>
        <taxon>Ascomycota</taxon>
        <taxon>Pezizomycotina</taxon>
        <taxon>Sordariomycetes</taxon>
        <taxon>Sordariomycetidae</taxon>
        <taxon>Sordariales</taxon>
        <taxon>Lasiosphaeriaceae</taxon>
        <taxon>Lasiosphaeria</taxon>
    </lineage>
</organism>
<gene>
    <name evidence="1" type="ORF">B0T24DRAFT_395413</name>
</gene>
<keyword evidence="2" id="KW-1185">Reference proteome</keyword>
<evidence type="ECO:0000313" key="1">
    <source>
        <dbReference type="EMBL" id="KAK3365678.1"/>
    </source>
</evidence>
<accession>A0AAE0JWL9</accession>
<name>A0AAE0JWL9_9PEZI</name>
<comment type="caution">
    <text evidence="1">The sequence shown here is derived from an EMBL/GenBank/DDBJ whole genome shotgun (WGS) entry which is preliminary data.</text>
</comment>
<sequence>MYILPFRCLVFFLFRLWSFSNSFFRPLYRFSRWHGVKAWQLYAPFFMALSPYLLCQRLCALLVPLHYEVFWAGESISRIIGSSR</sequence>
<reference evidence="1" key="1">
    <citation type="journal article" date="2023" name="Mol. Phylogenet. Evol.">
        <title>Genome-scale phylogeny and comparative genomics of the fungal order Sordariales.</title>
        <authorList>
            <person name="Hensen N."/>
            <person name="Bonometti L."/>
            <person name="Westerberg I."/>
            <person name="Brannstrom I.O."/>
            <person name="Guillou S."/>
            <person name="Cros-Aarteil S."/>
            <person name="Calhoun S."/>
            <person name="Haridas S."/>
            <person name="Kuo A."/>
            <person name="Mondo S."/>
            <person name="Pangilinan J."/>
            <person name="Riley R."/>
            <person name="LaButti K."/>
            <person name="Andreopoulos B."/>
            <person name="Lipzen A."/>
            <person name="Chen C."/>
            <person name="Yan M."/>
            <person name="Daum C."/>
            <person name="Ng V."/>
            <person name="Clum A."/>
            <person name="Steindorff A."/>
            <person name="Ohm R.A."/>
            <person name="Martin F."/>
            <person name="Silar P."/>
            <person name="Natvig D.O."/>
            <person name="Lalanne C."/>
            <person name="Gautier V."/>
            <person name="Ament-Velasquez S.L."/>
            <person name="Kruys A."/>
            <person name="Hutchinson M.I."/>
            <person name="Powell A.J."/>
            <person name="Barry K."/>
            <person name="Miller A.N."/>
            <person name="Grigoriev I.V."/>
            <person name="Debuchy R."/>
            <person name="Gladieux P."/>
            <person name="Hiltunen Thoren M."/>
            <person name="Johannesson H."/>
        </authorList>
    </citation>
    <scope>NUCLEOTIDE SEQUENCE</scope>
    <source>
        <strain evidence="1">CBS 958.72</strain>
    </source>
</reference>
<evidence type="ECO:0000313" key="2">
    <source>
        <dbReference type="Proteomes" id="UP001287356"/>
    </source>
</evidence>
<dbReference type="EMBL" id="JAULSN010000008">
    <property type="protein sequence ID" value="KAK3365678.1"/>
    <property type="molecule type" value="Genomic_DNA"/>
</dbReference>
<dbReference type="AlphaFoldDB" id="A0AAE0JWL9"/>
<proteinExistence type="predicted"/>
<reference evidence="1" key="2">
    <citation type="submission" date="2023-06" db="EMBL/GenBank/DDBJ databases">
        <authorList>
            <consortium name="Lawrence Berkeley National Laboratory"/>
            <person name="Haridas S."/>
            <person name="Hensen N."/>
            <person name="Bonometti L."/>
            <person name="Westerberg I."/>
            <person name="Brannstrom I.O."/>
            <person name="Guillou S."/>
            <person name="Cros-Aarteil S."/>
            <person name="Calhoun S."/>
            <person name="Kuo A."/>
            <person name="Mondo S."/>
            <person name="Pangilinan J."/>
            <person name="Riley R."/>
            <person name="Labutti K."/>
            <person name="Andreopoulos B."/>
            <person name="Lipzen A."/>
            <person name="Chen C."/>
            <person name="Yanf M."/>
            <person name="Daum C."/>
            <person name="Ng V."/>
            <person name="Clum A."/>
            <person name="Steindorff A."/>
            <person name="Ohm R."/>
            <person name="Martin F."/>
            <person name="Silar P."/>
            <person name="Natvig D."/>
            <person name="Lalanne C."/>
            <person name="Gautier V."/>
            <person name="Ament-Velasquez S.L."/>
            <person name="Kruys A."/>
            <person name="Hutchinson M.I."/>
            <person name="Powell A.J."/>
            <person name="Barry K."/>
            <person name="Miller A.N."/>
            <person name="Grigoriev I.V."/>
            <person name="Debuchy R."/>
            <person name="Gladieux P."/>
            <person name="Thoren M.H."/>
            <person name="Johannesson H."/>
        </authorList>
    </citation>
    <scope>NUCLEOTIDE SEQUENCE</scope>
    <source>
        <strain evidence="1">CBS 958.72</strain>
    </source>
</reference>
<dbReference type="Proteomes" id="UP001287356">
    <property type="component" value="Unassembled WGS sequence"/>
</dbReference>
<protein>
    <submittedName>
        <fullName evidence="1">Uncharacterized protein</fullName>
    </submittedName>
</protein>